<feature type="region of interest" description="Disordered" evidence="1">
    <location>
        <begin position="82"/>
        <end position="112"/>
    </location>
</feature>
<organism evidence="2">
    <name type="scientific">Ostreococcus mediterraneus</name>
    <dbReference type="NCBI Taxonomy" id="1486918"/>
    <lineage>
        <taxon>Eukaryota</taxon>
        <taxon>Viridiplantae</taxon>
        <taxon>Chlorophyta</taxon>
        <taxon>Mamiellophyceae</taxon>
        <taxon>Mamiellales</taxon>
        <taxon>Bathycoccaceae</taxon>
        <taxon>Ostreococcus</taxon>
    </lineage>
</organism>
<protein>
    <submittedName>
        <fullName evidence="2">Uncharacterized protein</fullName>
    </submittedName>
</protein>
<evidence type="ECO:0000256" key="1">
    <source>
        <dbReference type="SAM" id="MobiDB-lite"/>
    </source>
</evidence>
<name>A0A7S2QXF6_9CHLO</name>
<dbReference type="EMBL" id="HBHH01000418">
    <property type="protein sequence ID" value="CAD9654456.1"/>
    <property type="molecule type" value="Transcribed_RNA"/>
</dbReference>
<proteinExistence type="predicted"/>
<dbReference type="AlphaFoldDB" id="A0A7S2QXF6"/>
<evidence type="ECO:0000313" key="2">
    <source>
        <dbReference type="EMBL" id="CAD9654456.1"/>
    </source>
</evidence>
<sequence>MPTEVLTEYERQRLAHVARNREYMTRLGVTTMAAKIGLGVDTTATNATMTRPKKIKIKKEPSEPTRRSSRVVGIKAEFTGDEIDDLDEDDADDDARGATKRKRSSVYSDDDHVAASREWLPPARGALF</sequence>
<gene>
    <name evidence="2" type="ORF">OMED0932_LOCUS184</name>
</gene>
<accession>A0A7S2QXF6</accession>
<reference evidence="2" key="1">
    <citation type="submission" date="2021-01" db="EMBL/GenBank/DDBJ databases">
        <authorList>
            <person name="Corre E."/>
            <person name="Pelletier E."/>
            <person name="Niang G."/>
            <person name="Scheremetjew M."/>
            <person name="Finn R."/>
            <person name="Kale V."/>
            <person name="Holt S."/>
            <person name="Cochrane G."/>
            <person name="Meng A."/>
            <person name="Brown T."/>
            <person name="Cohen L."/>
        </authorList>
    </citation>
    <scope>NUCLEOTIDE SEQUENCE</scope>
    <source>
        <strain evidence="2">Clade-D-RCC2596</strain>
    </source>
</reference>
<feature type="compositionally biased region" description="Acidic residues" evidence="1">
    <location>
        <begin position="82"/>
        <end position="93"/>
    </location>
</feature>